<proteinExistence type="predicted"/>
<comment type="caution">
    <text evidence="1">The sequence shown here is derived from an EMBL/GenBank/DDBJ whole genome shotgun (WGS) entry which is preliminary data.</text>
</comment>
<dbReference type="Proteomes" id="UP001371305">
    <property type="component" value="Unassembled WGS sequence"/>
</dbReference>
<dbReference type="Gene3D" id="3.20.20.70">
    <property type="entry name" value="Aldolase class I"/>
    <property type="match status" value="1"/>
</dbReference>
<keyword evidence="2" id="KW-1185">Reference proteome</keyword>
<reference evidence="1 2" key="1">
    <citation type="submission" date="2024-04" db="EMBL/GenBank/DDBJ databases">
        <title>Luteolibacter sp. isolated from soil.</title>
        <authorList>
            <person name="An J."/>
        </authorList>
    </citation>
    <scope>NUCLEOTIDE SEQUENCE [LARGE SCALE GENOMIC DNA]</scope>
    <source>
        <strain evidence="1 2">Y139</strain>
    </source>
</reference>
<evidence type="ECO:0000313" key="1">
    <source>
        <dbReference type="EMBL" id="MEK7949991.1"/>
    </source>
</evidence>
<sequence length="337" mass="36985">MKARLLEKLAAIRRGDPHAFILADAKDADMAWGIPAPGTPWPPQEKAWHSMPEFRQSIREIVADGVIDILLGSVSQMSLLAHRERVFDGTEVTPAIRANDTTDIWCGRGMRYRESASRPFASCDLAEVLAMTSPAKGQPDISLGLYSITFNNDLEADRESITAFKAFRLEAQRLGFRYFLEVFAPNLESRVAPADLPHFLNDQICRTLAGVPIGHGPVFLKIPFLSPGAIEDLAAYDPENLIVGILGGSSGTTHDAFKLIAEGQRHGARVALFGRKIKDAEHPVEFVRHLRRITDGDLSPVEAVKSYHAALGKLGIPAKRSVQDDLKLTAVELSYAQ</sequence>
<evidence type="ECO:0000313" key="2">
    <source>
        <dbReference type="Proteomes" id="UP001371305"/>
    </source>
</evidence>
<dbReference type="EMBL" id="JBBUKT010000002">
    <property type="protein sequence ID" value="MEK7949991.1"/>
    <property type="molecule type" value="Genomic_DNA"/>
</dbReference>
<dbReference type="InterPro" id="IPR013785">
    <property type="entry name" value="Aldolase_TIM"/>
</dbReference>
<accession>A0ABU9AQK1</accession>
<dbReference type="RefSeq" id="WP_341403406.1">
    <property type="nucleotide sequence ID" value="NZ_JBBUKT010000002.1"/>
</dbReference>
<name>A0ABU9AQK1_9BACT</name>
<organism evidence="1 2">
    <name type="scientific">Luteolibacter soli</name>
    <dbReference type="NCBI Taxonomy" id="3135280"/>
    <lineage>
        <taxon>Bacteria</taxon>
        <taxon>Pseudomonadati</taxon>
        <taxon>Verrucomicrobiota</taxon>
        <taxon>Verrucomicrobiia</taxon>
        <taxon>Verrucomicrobiales</taxon>
        <taxon>Verrucomicrobiaceae</taxon>
        <taxon>Luteolibacter</taxon>
    </lineage>
</organism>
<protein>
    <submittedName>
        <fullName evidence="1">Uncharacterized protein</fullName>
    </submittedName>
</protein>
<gene>
    <name evidence="1" type="ORF">WKV53_05775</name>
</gene>